<dbReference type="GeneID" id="71993189"/>
<dbReference type="InterPro" id="IPR027796">
    <property type="entry name" value="OTT_1508_deam-like"/>
</dbReference>
<reference evidence="1" key="1">
    <citation type="submission" date="2021-12" db="EMBL/GenBank/DDBJ databases">
        <authorList>
            <person name="Zaccaron A."/>
            <person name="Stergiopoulos I."/>
        </authorList>
    </citation>
    <scope>NUCLEOTIDE SEQUENCE</scope>
    <source>
        <strain evidence="1">Race5_Kim</strain>
    </source>
</reference>
<dbReference type="RefSeq" id="XP_047768149.1">
    <property type="nucleotide sequence ID" value="XM_047912459.1"/>
</dbReference>
<dbReference type="PANTHER" id="PTHR42037">
    <property type="match status" value="1"/>
</dbReference>
<dbReference type="AlphaFoldDB" id="A0A9Q8UVB1"/>
<name>A0A9Q8UVB1_PASFU</name>
<accession>A0A9Q8UVB1</accession>
<dbReference type="Proteomes" id="UP000756132">
    <property type="component" value="Chromosome 11"/>
</dbReference>
<dbReference type="PANTHER" id="PTHR42037:SF1">
    <property type="match status" value="1"/>
</dbReference>
<reference evidence="1" key="2">
    <citation type="journal article" date="2022" name="Microb. Genom.">
        <title>A chromosome-scale genome assembly of the tomato pathogen Cladosporium fulvum reveals a compartmentalized genome architecture and the presence of a dispensable chromosome.</title>
        <authorList>
            <person name="Zaccaron A.Z."/>
            <person name="Chen L.H."/>
            <person name="Samaras A."/>
            <person name="Stergiopoulos I."/>
        </authorList>
    </citation>
    <scope>NUCLEOTIDE SEQUENCE</scope>
    <source>
        <strain evidence="1">Race5_Kim</strain>
    </source>
</reference>
<sequence>MASNSSTADDLQDSSDVLARLYDGLHLKCLLQHPSFNHDHAQAVVAQTSDHSRTARSVRQRFLDELCYLCQFRPAGDSIVSIAAERQNRRVILRVSTNERAVQPVILHLCALQRLLEPLCSSDPAQNEKLRDNTLTRIFKASVIQSTTRVQNYHRQLINAIRDMREQYGTLRAPARPSGMNAQDWRTLDSMSCIDLNDGNTRKRNCIDLCVLAHEIRKSDIWNHLDPSGSGPCRARERVRHYIGRLDSWRRAARYVINTAAGPSSPQAPLITAAVSATPSQPTLRGQDAIDVDPDIDGLVLTVCPRYRSDEIRPAVVKKLNNAKSLHKRFVDVRQIPIVHAEAAMAYYFWANSKTFADGELAIGCSKPSCFCCDMYLRILFDGRLLRPTHGNAWFAWYPPSSPVAGYKRHDARTVDIVNRMGSEIQSNVEKCIDKGIFGRDRMHDSTTGTTGTSDS</sequence>
<dbReference type="OrthoDB" id="3251507at2759"/>
<evidence type="ECO:0000313" key="1">
    <source>
        <dbReference type="EMBL" id="UJO23783.1"/>
    </source>
</evidence>
<gene>
    <name evidence="1" type="ORF">CLAFUR5_13311</name>
</gene>
<keyword evidence="2" id="KW-1185">Reference proteome</keyword>
<organism evidence="1 2">
    <name type="scientific">Passalora fulva</name>
    <name type="common">Tomato leaf mold</name>
    <name type="synonym">Cladosporium fulvum</name>
    <dbReference type="NCBI Taxonomy" id="5499"/>
    <lineage>
        <taxon>Eukaryota</taxon>
        <taxon>Fungi</taxon>
        <taxon>Dikarya</taxon>
        <taxon>Ascomycota</taxon>
        <taxon>Pezizomycotina</taxon>
        <taxon>Dothideomycetes</taxon>
        <taxon>Dothideomycetidae</taxon>
        <taxon>Mycosphaerellales</taxon>
        <taxon>Mycosphaerellaceae</taxon>
        <taxon>Fulvia</taxon>
    </lineage>
</organism>
<dbReference type="EMBL" id="CP090173">
    <property type="protein sequence ID" value="UJO23783.1"/>
    <property type="molecule type" value="Genomic_DNA"/>
</dbReference>
<evidence type="ECO:0000313" key="2">
    <source>
        <dbReference type="Proteomes" id="UP000756132"/>
    </source>
</evidence>
<dbReference type="KEGG" id="ffu:CLAFUR5_13311"/>
<proteinExistence type="predicted"/>
<dbReference type="Pfam" id="PF14441">
    <property type="entry name" value="OTT_1508_deam"/>
    <property type="match status" value="1"/>
</dbReference>
<protein>
    <submittedName>
        <fullName evidence="1">Uncharacterized protein</fullName>
    </submittedName>
</protein>